<dbReference type="GO" id="GO:0005634">
    <property type="term" value="C:nucleus"/>
    <property type="evidence" value="ECO:0007669"/>
    <property type="project" value="TreeGrafter"/>
</dbReference>
<dbReference type="STRING" id="225164.V4B8W9"/>
<reference evidence="5 6" key="1">
    <citation type="journal article" date="2013" name="Nature">
        <title>Insights into bilaterian evolution from three spiralian genomes.</title>
        <authorList>
            <person name="Simakov O."/>
            <person name="Marletaz F."/>
            <person name="Cho S.J."/>
            <person name="Edsinger-Gonzales E."/>
            <person name="Havlak P."/>
            <person name="Hellsten U."/>
            <person name="Kuo D.H."/>
            <person name="Larsson T."/>
            <person name="Lv J."/>
            <person name="Arendt D."/>
            <person name="Savage R."/>
            <person name="Osoegawa K."/>
            <person name="de Jong P."/>
            <person name="Grimwood J."/>
            <person name="Chapman J.A."/>
            <person name="Shapiro H."/>
            <person name="Aerts A."/>
            <person name="Otillar R.P."/>
            <person name="Terry A.Y."/>
            <person name="Boore J.L."/>
            <person name="Grigoriev I.V."/>
            <person name="Lindberg D.R."/>
            <person name="Seaver E.C."/>
            <person name="Weisblat D.A."/>
            <person name="Putnam N.H."/>
            <person name="Rokhsar D.S."/>
        </authorList>
    </citation>
    <scope>NUCLEOTIDE SEQUENCE [LARGE SCALE GENOMIC DNA]</scope>
</reference>
<dbReference type="Gene3D" id="3.40.50.720">
    <property type="entry name" value="NAD(P)-binding Rossmann-like Domain"/>
    <property type="match status" value="1"/>
</dbReference>
<dbReference type="KEGG" id="lgi:LOTGIDRAFT_130631"/>
<dbReference type="HOGENOM" id="CLU_007383_8_2_1"/>
<comment type="similarity">
    <text evidence="1">Belongs to the NmrA-type oxidoreductase family.</text>
</comment>
<dbReference type="OMA" id="GADCCFL"/>
<keyword evidence="6" id="KW-1185">Reference proteome</keyword>
<evidence type="ECO:0000256" key="2">
    <source>
        <dbReference type="ARBA" id="ARBA00022857"/>
    </source>
</evidence>
<evidence type="ECO:0000313" key="6">
    <source>
        <dbReference type="Proteomes" id="UP000030746"/>
    </source>
</evidence>
<dbReference type="EMBL" id="KB203275">
    <property type="protein sequence ID" value="ESO85284.1"/>
    <property type="molecule type" value="Genomic_DNA"/>
</dbReference>
<evidence type="ECO:0000313" key="5">
    <source>
        <dbReference type="EMBL" id="ESO85284.1"/>
    </source>
</evidence>
<accession>V4B8W9</accession>
<feature type="domain" description="NmrA-like" evidence="4">
    <location>
        <begin position="2"/>
        <end position="270"/>
    </location>
</feature>
<evidence type="ECO:0000256" key="1">
    <source>
        <dbReference type="ARBA" id="ARBA00006328"/>
    </source>
</evidence>
<dbReference type="RefSeq" id="XP_009063989.1">
    <property type="nucleotide sequence ID" value="XM_009065741.1"/>
</dbReference>
<sequence>MNIVVFGATGMVGGSVIKALLKSSQKIKVKAVTRTPTSDASRQLAEDGVIIATADLNDPRSLERALSGASCVFLSTHYWEHFNKDKEIHQASLGMNAVDACVQAGVNHIIFHGGENPKRMMDKECGYLESKSAIEEYIMEKCYTMNYTFLRLPFLYENLLSVFKPHFIRPDTYALALPLEDIPIDCMSIADIGKVVYVIMGRPKQYLNKTINLSAEKITIHHMAEVLTKQIEDKRFICPKIRIKDYEQFHFKGASDMAALFEYYQCPKQSGDIKLTRNIYGHPVSFEKWVHENEEQLTEVLKSEE</sequence>
<dbReference type="InterPro" id="IPR008030">
    <property type="entry name" value="NmrA-like"/>
</dbReference>
<evidence type="ECO:0000256" key="3">
    <source>
        <dbReference type="ARBA" id="ARBA00040296"/>
    </source>
</evidence>
<dbReference type="InterPro" id="IPR036291">
    <property type="entry name" value="NAD(P)-bd_dom_sf"/>
</dbReference>
<dbReference type="CDD" id="cd05251">
    <property type="entry name" value="NmrA_like_SDR_a"/>
    <property type="match status" value="1"/>
</dbReference>
<gene>
    <name evidence="5" type="ORF">LOTGIDRAFT_130631</name>
</gene>
<dbReference type="AlphaFoldDB" id="V4B8W9"/>
<dbReference type="CTD" id="20233095"/>
<evidence type="ECO:0000259" key="4">
    <source>
        <dbReference type="Pfam" id="PF05368"/>
    </source>
</evidence>
<organism evidence="5 6">
    <name type="scientific">Lottia gigantea</name>
    <name type="common">Giant owl limpet</name>
    <dbReference type="NCBI Taxonomy" id="225164"/>
    <lineage>
        <taxon>Eukaryota</taxon>
        <taxon>Metazoa</taxon>
        <taxon>Spiralia</taxon>
        <taxon>Lophotrochozoa</taxon>
        <taxon>Mollusca</taxon>
        <taxon>Gastropoda</taxon>
        <taxon>Patellogastropoda</taxon>
        <taxon>Lottioidea</taxon>
        <taxon>Lottiidae</taxon>
        <taxon>Lottia</taxon>
    </lineage>
</organism>
<dbReference type="InterPro" id="IPR051164">
    <property type="entry name" value="NmrA-like_oxidored"/>
</dbReference>
<name>V4B8W9_LOTGI</name>
<proteinExistence type="inferred from homology"/>
<dbReference type="PANTHER" id="PTHR42748:SF7">
    <property type="entry name" value="NMRA LIKE REDOX SENSOR 1-RELATED"/>
    <property type="match status" value="1"/>
</dbReference>
<dbReference type="OrthoDB" id="300709at2759"/>
<dbReference type="Gene3D" id="3.90.25.10">
    <property type="entry name" value="UDP-galactose 4-epimerase, domain 1"/>
    <property type="match status" value="1"/>
</dbReference>
<dbReference type="PANTHER" id="PTHR42748">
    <property type="entry name" value="NITROGEN METABOLITE REPRESSION PROTEIN NMRA FAMILY MEMBER"/>
    <property type="match status" value="1"/>
</dbReference>
<dbReference type="SUPFAM" id="SSF51735">
    <property type="entry name" value="NAD(P)-binding Rossmann-fold domains"/>
    <property type="match status" value="1"/>
</dbReference>
<protein>
    <recommendedName>
        <fullName evidence="3">NmrA-like family domain-containing protein 1</fullName>
    </recommendedName>
</protein>
<keyword evidence="2" id="KW-0521">NADP</keyword>
<dbReference type="Pfam" id="PF05368">
    <property type="entry name" value="NmrA"/>
    <property type="match status" value="1"/>
</dbReference>
<dbReference type="Proteomes" id="UP000030746">
    <property type="component" value="Unassembled WGS sequence"/>
</dbReference>
<dbReference type="GeneID" id="20233095"/>